<evidence type="ECO:0000313" key="2">
    <source>
        <dbReference type="Proteomes" id="UP000515733"/>
    </source>
</evidence>
<dbReference type="OrthoDB" id="6979445at2"/>
<proteinExistence type="predicted"/>
<name>A0A6S6XQP9_9PROT</name>
<evidence type="ECO:0008006" key="3">
    <source>
        <dbReference type="Google" id="ProtNLM"/>
    </source>
</evidence>
<dbReference type="PROSITE" id="PS51257">
    <property type="entry name" value="PROKAR_LIPOPROTEIN"/>
    <property type="match status" value="1"/>
</dbReference>
<evidence type="ECO:0000313" key="1">
    <source>
        <dbReference type="EMBL" id="CAB1368251.1"/>
    </source>
</evidence>
<protein>
    <recommendedName>
        <fullName evidence="3">Lipoprotein</fullName>
    </recommendedName>
</protein>
<keyword evidence="2" id="KW-1185">Reference proteome</keyword>
<dbReference type="RefSeq" id="WP_145771896.1">
    <property type="nucleotide sequence ID" value="NZ_LR778301.1"/>
</dbReference>
<dbReference type="Proteomes" id="UP000515733">
    <property type="component" value="Chromosome"/>
</dbReference>
<accession>A0A6S6XQP9</accession>
<organism evidence="1 2">
    <name type="scientific">Denitratisoma oestradiolicum</name>
    <dbReference type="NCBI Taxonomy" id="311182"/>
    <lineage>
        <taxon>Bacteria</taxon>
        <taxon>Pseudomonadati</taxon>
        <taxon>Pseudomonadota</taxon>
        <taxon>Betaproteobacteria</taxon>
        <taxon>Nitrosomonadales</taxon>
        <taxon>Sterolibacteriaceae</taxon>
        <taxon>Denitratisoma</taxon>
    </lineage>
</organism>
<reference evidence="1 2" key="1">
    <citation type="submission" date="2020-03" db="EMBL/GenBank/DDBJ databases">
        <authorList>
            <consortium name="Genoscope - CEA"/>
            <person name="William W."/>
        </authorList>
    </citation>
    <scope>NUCLEOTIDE SEQUENCE [LARGE SCALE GENOMIC DNA]</scope>
    <source>
        <strain evidence="2">DSM 16959</strain>
    </source>
</reference>
<gene>
    <name evidence="1" type="ORF">DENOEST_1086</name>
</gene>
<dbReference type="AlphaFoldDB" id="A0A6S6XQP9"/>
<dbReference type="KEGG" id="doe:DENOEST_1086"/>
<dbReference type="EMBL" id="LR778301">
    <property type="protein sequence ID" value="CAB1368251.1"/>
    <property type="molecule type" value="Genomic_DNA"/>
</dbReference>
<sequence>MKELSLILLLLLLTACRSLLPEGGREADNIWTSFEDAKVAFDRIEPYRTRLEDLRDLGFDPTRKANVQILNYSQVAHAVLPNAAMPLEAQPKGMRDCIQAQHQCIGYLIEQSRLNRKRIGGFWADFLNFSRETKMEGWRFVALVALVDGVVVFKQWSGQPAIHELERNHNPLGFLQGAGEGAGGLFK</sequence>